<dbReference type="CDD" id="cd16917">
    <property type="entry name" value="HATPase_UhpB-NarQ-NarX-like"/>
    <property type="match status" value="1"/>
</dbReference>
<proteinExistence type="predicted"/>
<feature type="transmembrane region" description="Helical" evidence="4">
    <location>
        <begin position="248"/>
        <end position="268"/>
    </location>
</feature>
<keyword evidence="2" id="KW-0418">Kinase</keyword>
<dbReference type="Gene3D" id="1.20.5.1930">
    <property type="match status" value="1"/>
</dbReference>
<feature type="transmembrane region" description="Helical" evidence="4">
    <location>
        <begin position="189"/>
        <end position="212"/>
    </location>
</feature>
<dbReference type="SMART" id="SM00387">
    <property type="entry name" value="HATPase_c"/>
    <property type="match status" value="1"/>
</dbReference>
<dbReference type="InterPro" id="IPR003594">
    <property type="entry name" value="HATPase_dom"/>
</dbReference>
<dbReference type="PROSITE" id="PS50109">
    <property type="entry name" value="HIS_KIN"/>
    <property type="match status" value="1"/>
</dbReference>
<feature type="domain" description="Histidine kinase" evidence="6">
    <location>
        <begin position="435"/>
        <end position="632"/>
    </location>
</feature>
<dbReference type="Pfam" id="PF07695">
    <property type="entry name" value="7TMR-DISM_7TM"/>
    <property type="match status" value="1"/>
</dbReference>
<dbReference type="InterPro" id="IPR050482">
    <property type="entry name" value="Sensor_HK_TwoCompSys"/>
</dbReference>
<feature type="transmembrane region" description="Helical" evidence="4">
    <location>
        <begin position="347"/>
        <end position="365"/>
    </location>
</feature>
<gene>
    <name evidence="7" type="ORF">ACFFIP_09260</name>
</gene>
<evidence type="ECO:0000256" key="1">
    <source>
        <dbReference type="ARBA" id="ARBA00022679"/>
    </source>
</evidence>
<dbReference type="EMBL" id="JBHLWI010000026">
    <property type="protein sequence ID" value="MFC0262869.1"/>
    <property type="molecule type" value="Genomic_DNA"/>
</dbReference>
<dbReference type="InterPro" id="IPR005467">
    <property type="entry name" value="His_kinase_dom"/>
</dbReference>
<keyword evidence="4" id="KW-0472">Membrane</keyword>
<evidence type="ECO:0000259" key="6">
    <source>
        <dbReference type="PROSITE" id="PS50109"/>
    </source>
</evidence>
<dbReference type="Pfam" id="PF02518">
    <property type="entry name" value="HATPase_c"/>
    <property type="match status" value="1"/>
</dbReference>
<dbReference type="Pfam" id="PF07730">
    <property type="entry name" value="HisKA_3"/>
    <property type="match status" value="1"/>
</dbReference>
<keyword evidence="8" id="KW-1185">Reference proteome</keyword>
<dbReference type="RefSeq" id="WP_382387325.1">
    <property type="nucleotide sequence ID" value="NZ_JBHLWI010000026.1"/>
</dbReference>
<dbReference type="InterPro" id="IPR036890">
    <property type="entry name" value="HATPase_C_sf"/>
</dbReference>
<feature type="transmembrane region" description="Helical" evidence="4">
    <location>
        <begin position="217"/>
        <end position="233"/>
    </location>
</feature>
<dbReference type="InterPro" id="IPR011712">
    <property type="entry name" value="Sig_transdc_His_kin_sub3_dim/P"/>
</dbReference>
<keyword evidence="1" id="KW-0808">Transferase</keyword>
<evidence type="ECO:0000313" key="8">
    <source>
        <dbReference type="Proteomes" id="UP001589797"/>
    </source>
</evidence>
<evidence type="ECO:0000256" key="4">
    <source>
        <dbReference type="SAM" id="Phobius"/>
    </source>
</evidence>
<dbReference type="Proteomes" id="UP001589797">
    <property type="component" value="Unassembled WGS sequence"/>
</dbReference>
<reference evidence="7 8" key="1">
    <citation type="submission" date="2024-09" db="EMBL/GenBank/DDBJ databases">
        <authorList>
            <person name="Sun Q."/>
            <person name="Mori K."/>
        </authorList>
    </citation>
    <scope>NUCLEOTIDE SEQUENCE [LARGE SCALE GENOMIC DNA]</scope>
    <source>
        <strain evidence="7 8">CCM 7650</strain>
    </source>
</reference>
<feature type="transmembrane region" description="Helical" evidence="4">
    <location>
        <begin position="289"/>
        <end position="308"/>
    </location>
</feature>
<dbReference type="Pfam" id="PF07696">
    <property type="entry name" value="7TMR-DISMED2"/>
    <property type="match status" value="1"/>
</dbReference>
<protein>
    <submittedName>
        <fullName evidence="7">7TM-DISM domain-containing protein</fullName>
    </submittedName>
</protein>
<dbReference type="InterPro" id="IPR011623">
    <property type="entry name" value="7TMR_DISM_rcpt_extracell_dom1"/>
</dbReference>
<accession>A0ABV6FTE3</accession>
<comment type="caution">
    <text evidence="7">The sequence shown here is derived from an EMBL/GenBank/DDBJ whole genome shotgun (WGS) entry which is preliminary data.</text>
</comment>
<dbReference type="Gene3D" id="2.60.40.2380">
    <property type="match status" value="1"/>
</dbReference>
<evidence type="ECO:0000256" key="5">
    <source>
        <dbReference type="SAM" id="SignalP"/>
    </source>
</evidence>
<keyword evidence="4" id="KW-1133">Transmembrane helix</keyword>
<feature type="transmembrane region" description="Helical" evidence="4">
    <location>
        <begin position="380"/>
        <end position="402"/>
    </location>
</feature>
<name>A0ABV6FTE3_9BACT</name>
<organism evidence="7 8">
    <name type="scientific">Fontibacter flavus</name>
    <dbReference type="NCBI Taxonomy" id="654838"/>
    <lineage>
        <taxon>Bacteria</taxon>
        <taxon>Pseudomonadati</taxon>
        <taxon>Bacteroidota</taxon>
        <taxon>Cytophagia</taxon>
        <taxon>Cytophagales</taxon>
        <taxon>Cyclobacteriaceae</taxon>
        <taxon>Fontibacter</taxon>
    </lineage>
</organism>
<keyword evidence="5" id="KW-0732">Signal</keyword>
<evidence type="ECO:0000313" key="7">
    <source>
        <dbReference type="EMBL" id="MFC0262869.1"/>
    </source>
</evidence>
<evidence type="ECO:0000256" key="2">
    <source>
        <dbReference type="ARBA" id="ARBA00022777"/>
    </source>
</evidence>
<feature type="transmembrane region" description="Helical" evidence="4">
    <location>
        <begin position="320"/>
        <end position="338"/>
    </location>
</feature>
<dbReference type="SUPFAM" id="SSF55874">
    <property type="entry name" value="ATPase domain of HSP90 chaperone/DNA topoisomerase II/histidine kinase"/>
    <property type="match status" value="1"/>
</dbReference>
<dbReference type="PANTHER" id="PTHR24421">
    <property type="entry name" value="NITRATE/NITRITE SENSOR PROTEIN NARX-RELATED"/>
    <property type="match status" value="1"/>
</dbReference>
<feature type="signal peptide" evidence="5">
    <location>
        <begin position="1"/>
        <end position="20"/>
    </location>
</feature>
<dbReference type="InterPro" id="IPR011622">
    <property type="entry name" value="7TMR_DISM_rcpt_extracell_dom2"/>
</dbReference>
<keyword evidence="4" id="KW-0812">Transmembrane</keyword>
<dbReference type="Gene3D" id="3.30.565.10">
    <property type="entry name" value="Histidine kinase-like ATPase, C-terminal domain"/>
    <property type="match status" value="1"/>
</dbReference>
<keyword evidence="3" id="KW-0902">Two-component regulatory system</keyword>
<evidence type="ECO:0000256" key="3">
    <source>
        <dbReference type="ARBA" id="ARBA00023012"/>
    </source>
</evidence>
<feature type="chain" id="PRO_5046948592" evidence="5">
    <location>
        <begin position="21"/>
        <end position="638"/>
    </location>
</feature>
<sequence>MLKSLISIILLFLFGTMSMANESFISSVKVSDKEDYSLGNQIYYLEDKGDQDFRSAFQSFKNGLFDSLGKSNIFNKGYSTSKWWFAFNIENELDEENTVIFSPASSSLMKATLYIINNEGNLQTSKITGYNLNENKRNLESRLNAFTITLKPRERVTLLLETDSRGRSTYIPFFLDSPDSFWVFEVNRAALFGGVSTVLTFASLFSIILFYFLKERVYIVFTAYIMTCLLLILEEDGYAYDWFYGESFSQFSLIGVPFFGLLSCAFLLRFNLLFFESNLADQTLYRQSIIFYRFSLVWCIFLMLSLGIDEQYSLKFTLNWTAQFFGVLCLIFVFLVNINQLKNKSNVFIMFLNLFLVFGLFFYLSNNLGFTSFNPFNPNGLVLGVLINIIGFSMLIGYRFYLARKDKEELVRKIAENEKQYLKQIFQVQEEERHRIARDLHDDLGGLLAMIKLKVEDSENKLQNASDPVKKGLQDTVEMLEKASHDIRFIAHELLPTEIEKKNLQELISDLVEVIGKQNKLKFNFNSGELPELSNYMKSNLFRILKELLNNIIKHAKATEVEIEVFHDEEDQEVKLIISDNGKGFDYMKVQSENIGMGLKNLKTRLKHLNGKEEINSGPLGTTVVICVPVYTEKLAKG</sequence>